<feature type="binding site" evidence="15">
    <location>
        <begin position="86"/>
        <end position="88"/>
    </location>
    <ligand>
        <name>phosphate</name>
        <dbReference type="ChEBI" id="CHEBI:43474"/>
    </ligand>
</feature>
<feature type="binding site" evidence="15">
    <location>
        <position position="203"/>
    </location>
    <ligand>
        <name>a purine D-ribonucleoside</name>
        <dbReference type="ChEBI" id="CHEBI:142355"/>
    </ligand>
</feature>
<dbReference type="GO" id="GO:0006166">
    <property type="term" value="P:purine ribonucleoside salvage"/>
    <property type="evidence" value="ECO:0007669"/>
    <property type="project" value="UniProtKB-KW"/>
</dbReference>
<dbReference type="RefSeq" id="XP_006030601.1">
    <property type="nucleotide sequence ID" value="XM_006030539.1"/>
</dbReference>
<dbReference type="OrthoDB" id="10261782at2759"/>
<dbReference type="PANTHER" id="PTHR11904">
    <property type="entry name" value="METHYLTHIOADENOSINE/PURINE NUCLEOSIDE PHOSPHORYLASE"/>
    <property type="match status" value="1"/>
</dbReference>
<dbReference type="InterPro" id="IPR011270">
    <property type="entry name" value="Pur_Nuc_Pase_Ino/Guo-sp"/>
</dbReference>
<dbReference type="eggNOG" id="KOG3984">
    <property type="taxonomic scope" value="Eukaryota"/>
</dbReference>
<feature type="domain" description="Nucleoside phosphorylase" evidence="16">
    <location>
        <begin position="28"/>
        <end position="281"/>
    </location>
</feature>
<keyword evidence="7 14" id="KW-0808">Transferase</keyword>
<evidence type="ECO:0000256" key="15">
    <source>
        <dbReference type="PIRSR" id="PIRSR000477-2"/>
    </source>
</evidence>
<evidence type="ECO:0000256" key="4">
    <source>
        <dbReference type="ARBA" id="ARBA00011886"/>
    </source>
</evidence>
<evidence type="ECO:0000256" key="10">
    <source>
        <dbReference type="ARBA" id="ARBA00023929"/>
    </source>
</evidence>
<dbReference type="KEGG" id="asn:102380838"/>
<feature type="binding site" evidence="15">
    <location>
        <position position="35"/>
    </location>
    <ligand>
        <name>phosphate</name>
        <dbReference type="ChEBI" id="CHEBI:43474"/>
    </ligand>
</feature>
<evidence type="ECO:0000259" key="16">
    <source>
        <dbReference type="Pfam" id="PF01048"/>
    </source>
</evidence>
<evidence type="ECO:0000256" key="5">
    <source>
        <dbReference type="ARBA" id="ARBA00013834"/>
    </source>
</evidence>
<evidence type="ECO:0000256" key="1">
    <source>
        <dbReference type="ARBA" id="ARBA00005058"/>
    </source>
</evidence>
<comment type="catalytic activity">
    <reaction evidence="11 14">
        <text>2'-deoxyinosine + phosphate = 2-deoxy-alpha-D-ribose 1-phosphate + hypoxanthine</text>
        <dbReference type="Rhea" id="RHEA:27750"/>
        <dbReference type="ChEBI" id="CHEBI:17368"/>
        <dbReference type="ChEBI" id="CHEBI:28997"/>
        <dbReference type="ChEBI" id="CHEBI:43474"/>
        <dbReference type="ChEBI" id="CHEBI:57259"/>
        <dbReference type="EC" id="2.4.2.1"/>
    </reaction>
</comment>
<evidence type="ECO:0000256" key="8">
    <source>
        <dbReference type="ARBA" id="ARBA00022726"/>
    </source>
</evidence>
<evidence type="ECO:0000256" key="12">
    <source>
        <dbReference type="ARBA" id="ARBA00023970"/>
    </source>
</evidence>
<dbReference type="GO" id="GO:0047975">
    <property type="term" value="F:guanosine phosphorylase activity"/>
    <property type="evidence" value="ECO:0007669"/>
    <property type="project" value="RHEA"/>
</dbReference>
<dbReference type="CDD" id="cd09009">
    <property type="entry name" value="PNP-EcPNPII_like"/>
    <property type="match status" value="1"/>
</dbReference>
<comment type="subunit">
    <text evidence="3">Homotrimer.</text>
</comment>
<dbReference type="PANTHER" id="PTHR11904:SF13">
    <property type="entry name" value="PURINE NUCLEOSIDE PHOSPHORYLASE"/>
    <property type="match status" value="1"/>
</dbReference>
<dbReference type="GO" id="GO:0004731">
    <property type="term" value="F:purine-nucleoside phosphorylase activity"/>
    <property type="evidence" value="ECO:0007669"/>
    <property type="project" value="UniProtKB-EC"/>
</dbReference>
<dbReference type="SUPFAM" id="SSF53167">
    <property type="entry name" value="Purine and uridine phosphorylases"/>
    <property type="match status" value="1"/>
</dbReference>
<protein>
    <recommendedName>
        <fullName evidence="5 14">Purine nucleoside phosphorylase</fullName>
        <ecNumber evidence="4 14">2.4.2.1</ecNumber>
    </recommendedName>
    <alternativeName>
        <fullName evidence="14">Inosine-guanosine phosphorylase</fullName>
    </alternativeName>
</protein>
<evidence type="ECO:0000256" key="7">
    <source>
        <dbReference type="ARBA" id="ARBA00022679"/>
    </source>
</evidence>
<dbReference type="STRING" id="38654.A0A1U7SHI6"/>
<dbReference type="InterPro" id="IPR018099">
    <property type="entry name" value="Purine_phosphorylase-2_CS"/>
</dbReference>
<dbReference type="FunFam" id="3.40.50.1580:FF:000004">
    <property type="entry name" value="Purine nucleoside phosphorylase"/>
    <property type="match status" value="1"/>
</dbReference>
<dbReference type="InterPro" id="IPR000845">
    <property type="entry name" value="Nucleoside_phosphorylase_d"/>
</dbReference>
<feature type="binding site" evidence="15">
    <location>
        <position position="66"/>
    </location>
    <ligand>
        <name>phosphate</name>
        <dbReference type="ChEBI" id="CHEBI:43474"/>
    </ligand>
</feature>
<evidence type="ECO:0000256" key="11">
    <source>
        <dbReference type="ARBA" id="ARBA00023950"/>
    </source>
</evidence>
<keyword evidence="8" id="KW-0660">Purine salvage</keyword>
<dbReference type="GeneID" id="102380838"/>
<comment type="function">
    <text evidence="13">Catalyzes the phosphorolytic breakdown of the N-glycosidic bond in the beta-(deoxy)ribonucleoside molecules, with the formation of the corresponding free purine bases and pentose-1-phosphate. Preferentially acts on 6-oxopurine nucleosides including inosine and guanosine.</text>
</comment>
<dbReference type="InParanoid" id="A0A1U7SHI6"/>
<comment type="pathway">
    <text evidence="1 14">Purine metabolism; purine nucleoside salvage.</text>
</comment>
<reference evidence="18" key="1">
    <citation type="submission" date="2025-08" db="UniProtKB">
        <authorList>
            <consortium name="RefSeq"/>
        </authorList>
    </citation>
    <scope>IDENTIFICATION</scope>
</reference>
<evidence type="ECO:0000256" key="6">
    <source>
        <dbReference type="ARBA" id="ARBA00022676"/>
    </source>
</evidence>
<evidence type="ECO:0000256" key="3">
    <source>
        <dbReference type="ARBA" id="ARBA00011233"/>
    </source>
</evidence>
<organism evidence="17 18">
    <name type="scientific">Alligator sinensis</name>
    <name type="common">Chinese alligator</name>
    <dbReference type="NCBI Taxonomy" id="38654"/>
    <lineage>
        <taxon>Eukaryota</taxon>
        <taxon>Metazoa</taxon>
        <taxon>Chordata</taxon>
        <taxon>Craniata</taxon>
        <taxon>Vertebrata</taxon>
        <taxon>Euteleostomi</taxon>
        <taxon>Archelosauria</taxon>
        <taxon>Archosauria</taxon>
        <taxon>Crocodylia</taxon>
        <taxon>Alligatoridae</taxon>
        <taxon>Alligatorinae</taxon>
        <taxon>Alligator</taxon>
    </lineage>
</organism>
<dbReference type="InterPro" id="IPR035994">
    <property type="entry name" value="Nucleoside_phosphorylase_sf"/>
</dbReference>
<dbReference type="PIRSF" id="PIRSF000477">
    <property type="entry name" value="PurNPase"/>
    <property type="match status" value="1"/>
</dbReference>
<dbReference type="Gene3D" id="3.40.50.1580">
    <property type="entry name" value="Nucleoside phosphorylase domain"/>
    <property type="match status" value="1"/>
</dbReference>
<proteinExistence type="inferred from homology"/>
<comment type="function">
    <text evidence="14">The purine nucleoside phosphorylases catalyze the phosphorolytic breakdown of the N-glycosidic bond in the beta-(deoxy)ribonucleoside molecules, with the formation of the corresponding free purine bases and pentose-1-phosphate.</text>
</comment>
<sequence>MHEKESFSFEACEQTADWLLSHTRQRPRVAVICGSGLGLLADTLQSPEAFGYSEIPNFPSSTVAGHAGQLVFGELQGKPCVCMKGRFHMYEGHPLWKVTFPVRVFKLLGVETLLVTNAAGGLAENYSPGDIMVIRDHVNLPGLAGLNPLLGPNEERFGPRFPALSDAYDKELRARALEISEQLGYSAFVREGVYCMVGGPNFESVAEARMLRALGVDAVGMSTAPEVVVAKHCGLRVFGLSLITNTVVRDYDSKDSASHEAVLEASQARAAALQTLITELVGSIEP</sequence>
<name>A0A1U7SHI6_ALLSI</name>
<dbReference type="GO" id="GO:0005737">
    <property type="term" value="C:cytoplasm"/>
    <property type="evidence" value="ECO:0007669"/>
    <property type="project" value="TreeGrafter"/>
</dbReference>
<gene>
    <name evidence="18" type="primary">LOC102380838</name>
</gene>
<dbReference type="NCBIfam" id="TIGR01700">
    <property type="entry name" value="PNPH"/>
    <property type="match status" value="1"/>
</dbReference>
<dbReference type="Pfam" id="PF01048">
    <property type="entry name" value="PNP_UDP_1"/>
    <property type="match status" value="1"/>
</dbReference>
<dbReference type="UniPathway" id="UPA00606"/>
<dbReference type="NCBIfam" id="NF006054">
    <property type="entry name" value="PRK08202.1"/>
    <property type="match status" value="1"/>
</dbReference>
<dbReference type="InterPro" id="IPR011268">
    <property type="entry name" value="Purine_phosphorylase"/>
</dbReference>
<comment type="catalytic activity">
    <reaction evidence="10 14">
        <text>2'-deoxyguanosine + phosphate = 2-deoxy-alpha-D-ribose 1-phosphate + guanine</text>
        <dbReference type="Rhea" id="RHEA:27738"/>
        <dbReference type="ChEBI" id="CHEBI:16235"/>
        <dbReference type="ChEBI" id="CHEBI:17172"/>
        <dbReference type="ChEBI" id="CHEBI:43474"/>
        <dbReference type="ChEBI" id="CHEBI:57259"/>
        <dbReference type="EC" id="2.4.2.1"/>
    </reaction>
</comment>
<evidence type="ECO:0000313" key="18">
    <source>
        <dbReference type="RefSeq" id="XP_006030601.1"/>
    </source>
</evidence>
<evidence type="ECO:0000256" key="2">
    <source>
        <dbReference type="ARBA" id="ARBA00006751"/>
    </source>
</evidence>
<feature type="binding site" evidence="15">
    <location>
        <position position="245"/>
    </location>
    <ligand>
        <name>a purine D-ribonucleoside</name>
        <dbReference type="ChEBI" id="CHEBI:142355"/>
    </ligand>
</feature>
<dbReference type="NCBIfam" id="TIGR01697">
    <property type="entry name" value="PNPH-PUNA-XAPA"/>
    <property type="match status" value="1"/>
</dbReference>
<feature type="binding site" evidence="15">
    <location>
        <position position="222"/>
    </location>
    <ligand>
        <name>phosphate</name>
        <dbReference type="ChEBI" id="CHEBI:43474"/>
    </ligand>
</feature>
<evidence type="ECO:0000313" key="17">
    <source>
        <dbReference type="Proteomes" id="UP000189705"/>
    </source>
</evidence>
<comment type="catalytic activity">
    <reaction evidence="12 14">
        <text>guanosine + phosphate = alpha-D-ribose 1-phosphate + guanine</text>
        <dbReference type="Rhea" id="RHEA:13233"/>
        <dbReference type="ChEBI" id="CHEBI:16235"/>
        <dbReference type="ChEBI" id="CHEBI:16750"/>
        <dbReference type="ChEBI" id="CHEBI:43474"/>
        <dbReference type="ChEBI" id="CHEBI:57720"/>
        <dbReference type="EC" id="2.4.2.1"/>
    </reaction>
</comment>
<keyword evidence="17" id="KW-1185">Reference proteome</keyword>
<accession>A0A1U7SHI6</accession>
<comment type="similarity">
    <text evidence="2 14">Belongs to the PNP/MTAP phosphorylase family.</text>
</comment>
<dbReference type="AlphaFoldDB" id="A0A1U7SHI6"/>
<dbReference type="Proteomes" id="UP000189705">
    <property type="component" value="Unplaced"/>
</dbReference>
<evidence type="ECO:0000256" key="14">
    <source>
        <dbReference type="PIRNR" id="PIRNR000477"/>
    </source>
</evidence>
<dbReference type="EC" id="2.4.2.1" evidence="4 14"/>
<comment type="catalytic activity">
    <reaction evidence="9 14">
        <text>inosine + phosphate = alpha-D-ribose 1-phosphate + hypoxanthine</text>
        <dbReference type="Rhea" id="RHEA:27646"/>
        <dbReference type="ChEBI" id="CHEBI:17368"/>
        <dbReference type="ChEBI" id="CHEBI:17596"/>
        <dbReference type="ChEBI" id="CHEBI:43474"/>
        <dbReference type="ChEBI" id="CHEBI:57720"/>
        <dbReference type="EC" id="2.4.2.1"/>
    </reaction>
</comment>
<evidence type="ECO:0000256" key="13">
    <source>
        <dbReference type="ARBA" id="ARBA00054498"/>
    </source>
</evidence>
<dbReference type="PROSITE" id="PS01240">
    <property type="entry name" value="PNP_MTAP_2"/>
    <property type="match status" value="1"/>
</dbReference>
<evidence type="ECO:0000256" key="9">
    <source>
        <dbReference type="ARBA" id="ARBA00023918"/>
    </source>
</evidence>
<feature type="binding site" evidence="15">
    <location>
        <position position="118"/>
    </location>
    <ligand>
        <name>phosphate</name>
        <dbReference type="ChEBI" id="CHEBI:43474"/>
    </ligand>
</feature>
<keyword evidence="6 14" id="KW-0328">Glycosyltransferase</keyword>